<dbReference type="InterPro" id="IPR046350">
    <property type="entry name" value="Cystatin_sf"/>
</dbReference>
<feature type="domain" description="Cell wall elongation regulator TseB-like" evidence="2">
    <location>
        <begin position="39"/>
        <end position="82"/>
    </location>
</feature>
<gene>
    <name evidence="3" type="ORF">PAECIP111891_01070</name>
</gene>
<feature type="domain" description="PepSY" evidence="1">
    <location>
        <begin position="96"/>
        <end position="143"/>
    </location>
</feature>
<dbReference type="Gene3D" id="3.10.450.40">
    <property type="match status" value="2"/>
</dbReference>
<dbReference type="EMBL" id="CAKMMW010000002">
    <property type="protein sequence ID" value="CAH1197113.1"/>
    <property type="molecule type" value="Genomic_DNA"/>
</dbReference>
<protein>
    <recommendedName>
        <fullName evidence="5">DUF5590 domain-containing protein</fullName>
    </recommendedName>
</protein>
<evidence type="ECO:0000313" key="4">
    <source>
        <dbReference type="Proteomes" id="UP000838821"/>
    </source>
</evidence>
<sequence length="162" mass="18824">MNAKRTITLGVFIIATLGVVLSRFYLNVQNEHWDEKRVAVEKAYVGSMMTKASKVDFFYGDEPFQIVYGENKLGQRLIAWVSAEDVYTEMAEEAFTEEQARAAVLKKAPTSEIERAIPGKLGNDYVWEVFYKTKDDRGTRYFYDYYTFKDGTYLDTYRLSLH</sequence>
<dbReference type="InterPro" id="IPR025711">
    <property type="entry name" value="PepSY"/>
</dbReference>
<dbReference type="Proteomes" id="UP000838821">
    <property type="component" value="Unassembled WGS sequence"/>
</dbReference>
<dbReference type="RefSeq" id="WP_236285338.1">
    <property type="nucleotide sequence ID" value="NZ_CAKMMW010000002.1"/>
</dbReference>
<evidence type="ECO:0000313" key="3">
    <source>
        <dbReference type="EMBL" id="CAH1197113.1"/>
    </source>
</evidence>
<proteinExistence type="predicted"/>
<evidence type="ECO:0008006" key="5">
    <source>
        <dbReference type="Google" id="ProtNLM"/>
    </source>
</evidence>
<keyword evidence="4" id="KW-1185">Reference proteome</keyword>
<dbReference type="Pfam" id="PF17881">
    <property type="entry name" value="TseB"/>
    <property type="match status" value="1"/>
</dbReference>
<evidence type="ECO:0000259" key="1">
    <source>
        <dbReference type="Pfam" id="PF03413"/>
    </source>
</evidence>
<name>A0ABN8G6R4_9BACL</name>
<accession>A0ABN8G6R4</accession>
<dbReference type="Pfam" id="PF03413">
    <property type="entry name" value="PepSY"/>
    <property type="match status" value="1"/>
</dbReference>
<dbReference type="SUPFAM" id="SSF54403">
    <property type="entry name" value="Cystatin/monellin"/>
    <property type="match status" value="2"/>
</dbReference>
<evidence type="ECO:0000259" key="2">
    <source>
        <dbReference type="Pfam" id="PF17881"/>
    </source>
</evidence>
<organism evidence="3 4">
    <name type="scientific">Paenibacillus allorhizoplanae</name>
    <dbReference type="NCBI Taxonomy" id="2905648"/>
    <lineage>
        <taxon>Bacteria</taxon>
        <taxon>Bacillati</taxon>
        <taxon>Bacillota</taxon>
        <taxon>Bacilli</taxon>
        <taxon>Bacillales</taxon>
        <taxon>Paenibacillaceae</taxon>
        <taxon>Paenibacillus</taxon>
    </lineage>
</organism>
<dbReference type="InterPro" id="IPR041401">
    <property type="entry name" value="TseB-like_dom"/>
</dbReference>
<comment type="caution">
    <text evidence="3">The sequence shown here is derived from an EMBL/GenBank/DDBJ whole genome shotgun (WGS) entry which is preliminary data.</text>
</comment>
<reference evidence="3" key="1">
    <citation type="submission" date="2022-01" db="EMBL/GenBank/DDBJ databases">
        <authorList>
            <person name="Criscuolo A."/>
        </authorList>
    </citation>
    <scope>NUCLEOTIDE SEQUENCE</scope>
    <source>
        <strain evidence="3">CIP111891</strain>
    </source>
</reference>